<keyword evidence="3" id="KW-1185">Reference proteome</keyword>
<organism evidence="2 3">
    <name type="scientific">Desulfobotulus pelophilus</name>
    <dbReference type="NCBI Taxonomy" id="2823377"/>
    <lineage>
        <taxon>Bacteria</taxon>
        <taxon>Pseudomonadati</taxon>
        <taxon>Thermodesulfobacteriota</taxon>
        <taxon>Desulfobacteria</taxon>
        <taxon>Desulfobacterales</taxon>
        <taxon>Desulfobacteraceae</taxon>
        <taxon>Desulfobotulus</taxon>
    </lineage>
</organism>
<gene>
    <name evidence="2" type="ORF">OOT00_09745</name>
</gene>
<protein>
    <recommendedName>
        <fullName evidence="4">DUF3592 domain-containing protein</fullName>
    </recommendedName>
</protein>
<evidence type="ECO:0008006" key="4">
    <source>
        <dbReference type="Google" id="ProtNLM"/>
    </source>
</evidence>
<name>A0ABT3N9X7_9BACT</name>
<evidence type="ECO:0000256" key="1">
    <source>
        <dbReference type="SAM" id="Phobius"/>
    </source>
</evidence>
<sequence>MGDTTGLIMGISLAILIALVLGWRSQKKMAQTWQGRVTRITTISGIPADDENGNYTEDQIMVQYLTDEGKKGKFRLEKKYFLQNYPDLQINDRLVKEAGKELPKKA</sequence>
<evidence type="ECO:0000313" key="3">
    <source>
        <dbReference type="Proteomes" id="UP001209681"/>
    </source>
</evidence>
<keyword evidence="1" id="KW-1133">Transmembrane helix</keyword>
<proteinExistence type="predicted"/>
<keyword evidence="1" id="KW-0812">Transmembrane</keyword>
<reference evidence="2 3" key="1">
    <citation type="submission" date="2022-11" db="EMBL/GenBank/DDBJ databases">
        <title>Desulfobotulus tamanensis H1 sp. nov. - anaerobic, alkaliphilic, sulphate reducing bacterium isolated from terrestrial mud volcano.</title>
        <authorList>
            <person name="Frolova A."/>
            <person name="Merkel A.Y."/>
            <person name="Slobodkin A.I."/>
        </authorList>
    </citation>
    <scope>NUCLEOTIDE SEQUENCE [LARGE SCALE GENOMIC DNA]</scope>
    <source>
        <strain evidence="2 3">H1</strain>
    </source>
</reference>
<keyword evidence="1" id="KW-0472">Membrane</keyword>
<feature type="transmembrane region" description="Helical" evidence="1">
    <location>
        <begin position="6"/>
        <end position="23"/>
    </location>
</feature>
<dbReference type="RefSeq" id="WP_265425187.1">
    <property type="nucleotide sequence ID" value="NZ_JAPFPW010000010.1"/>
</dbReference>
<evidence type="ECO:0000313" key="2">
    <source>
        <dbReference type="EMBL" id="MCW7754269.1"/>
    </source>
</evidence>
<dbReference type="Proteomes" id="UP001209681">
    <property type="component" value="Unassembled WGS sequence"/>
</dbReference>
<comment type="caution">
    <text evidence="2">The sequence shown here is derived from an EMBL/GenBank/DDBJ whole genome shotgun (WGS) entry which is preliminary data.</text>
</comment>
<dbReference type="EMBL" id="JAPFPW010000010">
    <property type="protein sequence ID" value="MCW7754269.1"/>
    <property type="molecule type" value="Genomic_DNA"/>
</dbReference>
<accession>A0ABT3N9X7</accession>